<keyword evidence="2" id="KW-1185">Reference proteome</keyword>
<dbReference type="AlphaFoldDB" id="A0A2S5GAK3"/>
<evidence type="ECO:0000313" key="2">
    <source>
        <dbReference type="Proteomes" id="UP000239047"/>
    </source>
</evidence>
<proteinExistence type="predicted"/>
<comment type="caution">
    <text evidence="1">The sequence shown here is derived from an EMBL/GenBank/DDBJ whole genome shotgun (WGS) entry which is preliminary data.</text>
</comment>
<organism evidence="1 2">
    <name type="scientific">Jeotgalibacillus proteolyticus</name>
    <dbReference type="NCBI Taxonomy" id="2082395"/>
    <lineage>
        <taxon>Bacteria</taxon>
        <taxon>Bacillati</taxon>
        <taxon>Bacillota</taxon>
        <taxon>Bacilli</taxon>
        <taxon>Bacillales</taxon>
        <taxon>Caryophanaceae</taxon>
        <taxon>Jeotgalibacillus</taxon>
    </lineage>
</organism>
<dbReference type="EMBL" id="PREZ01000004">
    <property type="protein sequence ID" value="PPA70029.1"/>
    <property type="molecule type" value="Genomic_DNA"/>
</dbReference>
<evidence type="ECO:0000313" key="1">
    <source>
        <dbReference type="EMBL" id="PPA70029.1"/>
    </source>
</evidence>
<dbReference type="Proteomes" id="UP000239047">
    <property type="component" value="Unassembled WGS sequence"/>
</dbReference>
<accession>A0A2S5GAK3</accession>
<dbReference type="OrthoDB" id="9778595at2"/>
<reference evidence="1 2" key="1">
    <citation type="submission" date="2018-02" db="EMBL/GenBank/DDBJ databases">
        <title>Jeotgalibacillus proteolyticum sp. nov. a protease producing bacterium isolated from ocean sediments of Laizhou Bay.</title>
        <authorList>
            <person name="Li Y."/>
        </authorList>
    </citation>
    <scope>NUCLEOTIDE SEQUENCE [LARGE SCALE GENOMIC DNA]</scope>
    <source>
        <strain evidence="1 2">22-7</strain>
    </source>
</reference>
<sequence length="87" mass="9991">MDKTTLFKSIEGLFAYDTGCVDSGIKDEYIKHEVFSYLNSLSENGFRILLSEYIREYYVSENAIAKGYGIEDVAEFLRWLSDNGIDL</sequence>
<gene>
    <name evidence="1" type="ORF">C4B60_10560</name>
</gene>
<name>A0A2S5GAK3_9BACL</name>
<protein>
    <submittedName>
        <fullName evidence="1">Uncharacterized protein</fullName>
    </submittedName>
</protein>
<dbReference type="RefSeq" id="WP_104057979.1">
    <property type="nucleotide sequence ID" value="NZ_PREZ01000004.1"/>
</dbReference>